<dbReference type="InterPro" id="IPR051791">
    <property type="entry name" value="Pra-immunoreactive"/>
</dbReference>
<evidence type="ECO:0000256" key="6">
    <source>
        <dbReference type="SAM" id="Phobius"/>
    </source>
</evidence>
<keyword evidence="4 6" id="KW-1133">Transmembrane helix</keyword>
<dbReference type="PANTHER" id="PTHR36115">
    <property type="entry name" value="PROLINE-RICH ANTIGEN HOMOLOG-RELATED"/>
    <property type="match status" value="1"/>
</dbReference>
<evidence type="ECO:0000256" key="1">
    <source>
        <dbReference type="ARBA" id="ARBA00004651"/>
    </source>
</evidence>
<evidence type="ECO:0000256" key="2">
    <source>
        <dbReference type="ARBA" id="ARBA00022475"/>
    </source>
</evidence>
<keyword evidence="3 6" id="KW-0812">Transmembrane</keyword>
<evidence type="ECO:0000256" key="4">
    <source>
        <dbReference type="ARBA" id="ARBA00022989"/>
    </source>
</evidence>
<dbReference type="InterPro" id="IPR010432">
    <property type="entry name" value="RDD"/>
</dbReference>
<evidence type="ECO:0000313" key="8">
    <source>
        <dbReference type="EMBL" id="VAW91621.1"/>
    </source>
</evidence>
<comment type="subcellular location">
    <subcellularLocation>
        <location evidence="1">Cell membrane</location>
        <topology evidence="1">Multi-pass membrane protein</topology>
    </subcellularLocation>
</comment>
<feature type="transmembrane region" description="Helical" evidence="6">
    <location>
        <begin position="99"/>
        <end position="121"/>
    </location>
</feature>
<dbReference type="Pfam" id="PF06271">
    <property type="entry name" value="RDD"/>
    <property type="match status" value="1"/>
</dbReference>
<evidence type="ECO:0000259" key="7">
    <source>
        <dbReference type="Pfam" id="PF06271"/>
    </source>
</evidence>
<name>A0A3B0ZIY0_9ZZZZ</name>
<protein>
    <recommendedName>
        <fullName evidence="7">RDD domain-containing protein</fullName>
    </recommendedName>
</protein>
<reference evidence="8" key="1">
    <citation type="submission" date="2018-06" db="EMBL/GenBank/DDBJ databases">
        <authorList>
            <person name="Zhirakovskaya E."/>
        </authorList>
    </citation>
    <scope>NUCLEOTIDE SEQUENCE</scope>
</reference>
<feature type="domain" description="RDD" evidence="7">
    <location>
        <begin position="12"/>
        <end position="164"/>
    </location>
</feature>
<keyword evidence="2" id="KW-1003">Cell membrane</keyword>
<accession>A0A3B0ZIY0</accession>
<feature type="transmembrane region" description="Helical" evidence="6">
    <location>
        <begin position="133"/>
        <end position="152"/>
    </location>
</feature>
<gene>
    <name evidence="8" type="ORF">MNBD_GAMMA22-2783</name>
</gene>
<keyword evidence="5 6" id="KW-0472">Membrane</keyword>
<evidence type="ECO:0000256" key="5">
    <source>
        <dbReference type="ARBA" id="ARBA00023136"/>
    </source>
</evidence>
<organism evidence="8">
    <name type="scientific">hydrothermal vent metagenome</name>
    <dbReference type="NCBI Taxonomy" id="652676"/>
    <lineage>
        <taxon>unclassified sequences</taxon>
        <taxon>metagenomes</taxon>
        <taxon>ecological metagenomes</taxon>
    </lineage>
</organism>
<dbReference type="GO" id="GO:0005886">
    <property type="term" value="C:plasma membrane"/>
    <property type="evidence" value="ECO:0007669"/>
    <property type="project" value="UniProtKB-SubCell"/>
</dbReference>
<evidence type="ECO:0000256" key="3">
    <source>
        <dbReference type="ARBA" id="ARBA00022692"/>
    </source>
</evidence>
<proteinExistence type="predicted"/>
<dbReference type="AlphaFoldDB" id="A0A3B0ZIY0"/>
<sequence>MNSQNKSSNFLLFRRLAAMSYDGLLLIAVLFVATGIATALSGGESITAGNPLFTTYLFFVCYAFFAWFWTHGGQTLGMRAWKIQLQRLDGSSINLWQALLRYITGLPAWLAILLGIVKLVLPEAPDIGPPISWFFALPKGILLIIGLAWLLLDNQYFLWRDKFTESNIIRID</sequence>
<dbReference type="EMBL" id="UOFS01000006">
    <property type="protein sequence ID" value="VAW91621.1"/>
    <property type="molecule type" value="Genomic_DNA"/>
</dbReference>
<dbReference type="PANTHER" id="PTHR36115:SF10">
    <property type="entry name" value="RDD DOMAIN-CONTAINING PROTEIN"/>
    <property type="match status" value="1"/>
</dbReference>
<feature type="transmembrane region" description="Helical" evidence="6">
    <location>
        <begin position="55"/>
        <end position="78"/>
    </location>
</feature>